<reference evidence="1 2" key="1">
    <citation type="journal article" date="2021" name="Elife">
        <title>Chloroplast acquisition without the gene transfer in kleptoplastic sea slugs, Plakobranchus ocellatus.</title>
        <authorList>
            <person name="Maeda T."/>
            <person name="Takahashi S."/>
            <person name="Yoshida T."/>
            <person name="Shimamura S."/>
            <person name="Takaki Y."/>
            <person name="Nagai Y."/>
            <person name="Toyoda A."/>
            <person name="Suzuki Y."/>
            <person name="Arimoto A."/>
            <person name="Ishii H."/>
            <person name="Satoh N."/>
            <person name="Nishiyama T."/>
            <person name="Hasebe M."/>
            <person name="Maruyama T."/>
            <person name="Minagawa J."/>
            <person name="Obokata J."/>
            <person name="Shigenobu S."/>
        </authorList>
    </citation>
    <scope>NUCLEOTIDE SEQUENCE [LARGE SCALE GENOMIC DNA]</scope>
</reference>
<keyword evidence="2" id="KW-1185">Reference proteome</keyword>
<protein>
    <submittedName>
        <fullName evidence="1">Tigger transposable element-derived protein 6-like protein</fullName>
    </submittedName>
</protein>
<accession>A0AAV4CDS7</accession>
<proteinExistence type="predicted"/>
<dbReference type="AlphaFoldDB" id="A0AAV4CDS7"/>
<organism evidence="1 2">
    <name type="scientific">Plakobranchus ocellatus</name>
    <dbReference type="NCBI Taxonomy" id="259542"/>
    <lineage>
        <taxon>Eukaryota</taxon>
        <taxon>Metazoa</taxon>
        <taxon>Spiralia</taxon>
        <taxon>Lophotrochozoa</taxon>
        <taxon>Mollusca</taxon>
        <taxon>Gastropoda</taxon>
        <taxon>Heterobranchia</taxon>
        <taxon>Euthyneura</taxon>
        <taxon>Panpulmonata</taxon>
        <taxon>Sacoglossa</taxon>
        <taxon>Placobranchoidea</taxon>
        <taxon>Plakobranchidae</taxon>
        <taxon>Plakobranchus</taxon>
    </lineage>
</organism>
<evidence type="ECO:0000313" key="1">
    <source>
        <dbReference type="EMBL" id="GFO29583.1"/>
    </source>
</evidence>
<dbReference type="EMBL" id="BLXT01006176">
    <property type="protein sequence ID" value="GFO29583.1"/>
    <property type="molecule type" value="Genomic_DNA"/>
</dbReference>
<dbReference type="Proteomes" id="UP000735302">
    <property type="component" value="Unassembled WGS sequence"/>
</dbReference>
<evidence type="ECO:0000313" key="2">
    <source>
        <dbReference type="Proteomes" id="UP000735302"/>
    </source>
</evidence>
<gene>
    <name evidence="1" type="ORF">PoB_005608800</name>
</gene>
<name>A0AAV4CDS7_9GAST</name>
<sequence>MSARRSSEKARKDLSIVVQKVLNAEGGPTPFKDNMPGRKWLHSFLKRHEELRVMKTMVLGEQRAGLSKEKIQAWFKDVAANLSEDGIDISSVEPGCIFKADEKASPSMSNQLIVATASETTSKSNGPGPSGDGVFSDKMDAIATSQYIKEDLEPTIHDDVVGYFILVRKSVHMPQGRRMYRRKKIFLCLAMKTVFLTRDLLLLNGLQWNMTFLCLHMALLLDKYTDSIISSGWTMSDLYLIRRRQFTNESPKEGQEQYRQYVELYNQMVPPINFDTLPLPEQWQKKKNNQNKAAATKIYLRATI</sequence>
<comment type="caution">
    <text evidence="1">The sequence shown here is derived from an EMBL/GenBank/DDBJ whole genome shotgun (WGS) entry which is preliminary data.</text>
</comment>